<proteinExistence type="predicted"/>
<keyword evidence="4" id="KW-1185">Reference proteome</keyword>
<dbReference type="Proteomes" id="UP000002009">
    <property type="component" value="Chromosome 2"/>
</dbReference>
<dbReference type="OMA" id="AHPANIT"/>
<gene>
    <name evidence="3" type="ORF">MICPUN_54172</name>
</gene>
<evidence type="ECO:0000256" key="1">
    <source>
        <dbReference type="SAM" id="Coils"/>
    </source>
</evidence>
<evidence type="ECO:0000313" key="4">
    <source>
        <dbReference type="Proteomes" id="UP000002009"/>
    </source>
</evidence>
<feature type="region of interest" description="Disordered" evidence="2">
    <location>
        <begin position="138"/>
        <end position="201"/>
    </location>
</feature>
<dbReference type="InParanoid" id="C1E020"/>
<dbReference type="KEGG" id="mis:MICPUN_54172"/>
<dbReference type="RefSeq" id="XP_002499483.1">
    <property type="nucleotide sequence ID" value="XM_002499437.1"/>
</dbReference>
<sequence>MGCHGAIASGAIAAHPANITTRRVSGTRSGGRAAAFASPPGFLAVGAEKHADVAWRADAARFPRAAPVAAERSGNVGTMRAMKGGLAAAIAAAALSLNPALALAEDAPVASSPLEQQAAPSPAPADALAAETVVAPEPGAAATSKEPPSVPSGTYPLASSAPLPSELKKMEKDAAKEGSGKDGSKEAGKEKDGKKQSKAARLEELNQLRLELDLKEIEVREKTQELVKQEQTSAIIQEELELARKLNAILQQELDRVKEETKLASGLCAQVGGF</sequence>
<evidence type="ECO:0000256" key="2">
    <source>
        <dbReference type="SAM" id="MobiDB-lite"/>
    </source>
</evidence>
<reference evidence="3 4" key="1">
    <citation type="journal article" date="2009" name="Science">
        <title>Green evolution and dynamic adaptations revealed by genomes of the marine picoeukaryotes Micromonas.</title>
        <authorList>
            <person name="Worden A.Z."/>
            <person name="Lee J.H."/>
            <person name="Mock T."/>
            <person name="Rouze P."/>
            <person name="Simmons M.P."/>
            <person name="Aerts A.L."/>
            <person name="Allen A.E."/>
            <person name="Cuvelier M.L."/>
            <person name="Derelle E."/>
            <person name="Everett M.V."/>
            <person name="Foulon E."/>
            <person name="Grimwood J."/>
            <person name="Gundlach H."/>
            <person name="Henrissat B."/>
            <person name="Napoli C."/>
            <person name="McDonald S.M."/>
            <person name="Parker M.S."/>
            <person name="Rombauts S."/>
            <person name="Salamov A."/>
            <person name="Von Dassow P."/>
            <person name="Badger J.H."/>
            <person name="Coutinho P.M."/>
            <person name="Demir E."/>
            <person name="Dubchak I."/>
            <person name="Gentemann C."/>
            <person name="Eikrem W."/>
            <person name="Gready J.E."/>
            <person name="John U."/>
            <person name="Lanier W."/>
            <person name="Lindquist E.A."/>
            <person name="Lucas S."/>
            <person name="Mayer K.F."/>
            <person name="Moreau H."/>
            <person name="Not F."/>
            <person name="Otillar R."/>
            <person name="Panaud O."/>
            <person name="Pangilinan J."/>
            <person name="Paulsen I."/>
            <person name="Piegu B."/>
            <person name="Poliakov A."/>
            <person name="Robbens S."/>
            <person name="Schmutz J."/>
            <person name="Toulza E."/>
            <person name="Wyss T."/>
            <person name="Zelensky A."/>
            <person name="Zhou K."/>
            <person name="Armbrust E.V."/>
            <person name="Bhattacharya D."/>
            <person name="Goodenough U.W."/>
            <person name="Van de Peer Y."/>
            <person name="Grigoriev I.V."/>
        </authorList>
    </citation>
    <scope>NUCLEOTIDE SEQUENCE [LARGE SCALE GENOMIC DNA]</scope>
    <source>
        <strain evidence="4">RCC299 / NOUM17</strain>
    </source>
</reference>
<feature type="coiled-coil region" evidence="1">
    <location>
        <begin position="205"/>
        <end position="260"/>
    </location>
</feature>
<accession>C1E020</accession>
<dbReference type="EMBL" id="CP001323">
    <property type="protein sequence ID" value="ACO60741.1"/>
    <property type="molecule type" value="Genomic_DNA"/>
</dbReference>
<dbReference type="AlphaFoldDB" id="C1E020"/>
<dbReference type="STRING" id="296587.C1E020"/>
<feature type="compositionally biased region" description="Basic and acidic residues" evidence="2">
    <location>
        <begin position="166"/>
        <end position="201"/>
    </location>
</feature>
<evidence type="ECO:0000313" key="3">
    <source>
        <dbReference type="EMBL" id="ACO60741.1"/>
    </source>
</evidence>
<protein>
    <submittedName>
        <fullName evidence="3">Uncharacterized protein</fullName>
    </submittedName>
</protein>
<dbReference type="GeneID" id="8241161"/>
<keyword evidence="1" id="KW-0175">Coiled coil</keyword>
<name>C1E020_MICCC</name>
<organism evidence="3 4">
    <name type="scientific">Micromonas commoda (strain RCC299 / NOUM17 / CCMP2709)</name>
    <name type="common">Picoplanktonic green alga</name>
    <dbReference type="NCBI Taxonomy" id="296587"/>
    <lineage>
        <taxon>Eukaryota</taxon>
        <taxon>Viridiplantae</taxon>
        <taxon>Chlorophyta</taxon>
        <taxon>Mamiellophyceae</taxon>
        <taxon>Mamiellales</taxon>
        <taxon>Mamiellaceae</taxon>
        <taxon>Micromonas</taxon>
    </lineage>
</organism>